<feature type="region of interest" description="Disordered" evidence="2">
    <location>
        <begin position="485"/>
        <end position="514"/>
    </location>
</feature>
<feature type="compositionally biased region" description="Polar residues" evidence="2">
    <location>
        <begin position="494"/>
        <end position="514"/>
    </location>
</feature>
<dbReference type="GO" id="GO:0008270">
    <property type="term" value="F:zinc ion binding"/>
    <property type="evidence" value="ECO:0007669"/>
    <property type="project" value="UniProtKB-KW"/>
</dbReference>
<dbReference type="PROSITE" id="PS00141">
    <property type="entry name" value="ASP_PROTEASE"/>
    <property type="match status" value="1"/>
</dbReference>
<dbReference type="GO" id="GO:0004190">
    <property type="term" value="F:aspartic-type endopeptidase activity"/>
    <property type="evidence" value="ECO:0007669"/>
    <property type="project" value="InterPro"/>
</dbReference>
<dbReference type="InterPro" id="IPR036875">
    <property type="entry name" value="Znf_CCHC_sf"/>
</dbReference>
<evidence type="ECO:0000259" key="3">
    <source>
        <dbReference type="PROSITE" id="PS50158"/>
    </source>
</evidence>
<dbReference type="CDD" id="cd00303">
    <property type="entry name" value="retropepsin_like"/>
    <property type="match status" value="1"/>
</dbReference>
<dbReference type="InterPro" id="IPR001969">
    <property type="entry name" value="Aspartic_peptidase_AS"/>
</dbReference>
<evidence type="ECO:0000256" key="2">
    <source>
        <dbReference type="SAM" id="MobiDB-lite"/>
    </source>
</evidence>
<dbReference type="EMBL" id="JAOPHQ010002845">
    <property type="protein sequence ID" value="KAK0145659.1"/>
    <property type="molecule type" value="Genomic_DNA"/>
</dbReference>
<dbReference type="Pfam" id="PF14893">
    <property type="entry name" value="PNMA"/>
    <property type="match status" value="1"/>
</dbReference>
<name>A0AA47MT69_MERPO</name>
<dbReference type="SUPFAM" id="SSF50630">
    <property type="entry name" value="Acid proteases"/>
    <property type="match status" value="1"/>
</dbReference>
<organism evidence="4 5">
    <name type="scientific">Merluccius polli</name>
    <name type="common">Benguela hake</name>
    <name type="synonym">Merluccius cadenati</name>
    <dbReference type="NCBI Taxonomy" id="89951"/>
    <lineage>
        <taxon>Eukaryota</taxon>
        <taxon>Metazoa</taxon>
        <taxon>Chordata</taxon>
        <taxon>Craniata</taxon>
        <taxon>Vertebrata</taxon>
        <taxon>Euteleostomi</taxon>
        <taxon>Actinopterygii</taxon>
        <taxon>Neopterygii</taxon>
        <taxon>Teleostei</taxon>
        <taxon>Neoteleostei</taxon>
        <taxon>Acanthomorphata</taxon>
        <taxon>Zeiogadaria</taxon>
        <taxon>Gadariae</taxon>
        <taxon>Gadiformes</taxon>
        <taxon>Gadoidei</taxon>
        <taxon>Merlucciidae</taxon>
        <taxon>Merluccius</taxon>
    </lineage>
</organism>
<comment type="caution">
    <text evidence="4">The sequence shown here is derived from an EMBL/GenBank/DDBJ whole genome shotgun (WGS) entry which is preliminary data.</text>
</comment>
<sequence>MELGNSSALQQELLEWCNDALVQPDHALLLLDVPVDAAVDFIESTVETVKIFGRVRVRASKEGPYKTSSLVLCECRETIDPARVPSDVLPTYGAHAWKIVVVRDTEPVPDDFSEKLRKLLLDEGKSMSDVQALLSPFPTSSPEAVIRAVGELLEKATKRSNDFTAYLAGEETMENWIEQAKLMIAESDCAEKEKRKRIVESLKGPALEIIKAVRLSNSDARASEYLVALESAFGTSESGEDLYFAFRLLRQNSGEALSEFLRRMETSMTKVVQRGGLQAAQVDRVRIEQLLRGAVESDMMLLKLRLRERKGSPPTFLTLLNEIREEEENEAARRKLDATVKPVSTKASPQLKLTEVQALRAEVMELRAKLEESHKVPATPKVPEPKAKKTLESVEARIDPELQTLKNQMQQLQQQMSVMKVEGSETPRRKTLQQQTVSSFERGRPSVSRDNFFCYRCGGDGHIASQCQESENPPEVIRKLLRSLKKAKEGKSEPSPQQTASRDAYCNKSNVRPSAQSNLPSGLLGLASTICIKINGHSCNALLDSGSQVTIIFDKWQKRYLPNVPIHPITGLSIWGLSSTSYPYQGYVVVDVEFPATLTGVSESISVLALICPEPKGPDHIPVIIGTNANLFHRLAALCKDADTADAQACSFRILPQSQPAKLSHSQEMDVEEPVGEVRWMGPGPLSVPARGERSAICKVECKKPLKRDIVMVETSPSVTLPAEVLIQPVVLPSSELNANSFDVLLRNETLREVTMLAGTVIAHVYPTDTVTMAQRPKSTSKRGISHESTPVSDDLEQSHAQEVGEAEKPSVEDEAGSSQLQPTPDPVDASESKGGEHPAEREVVEDEAPVEELNSGRPRRRIKPVKRFTYDEPGKPVDKPLTVLQKGMVVHISSQEADNNRCKTLWCHPMAQCFRCFLINPCPERRGLIYV</sequence>
<dbReference type="InterPro" id="IPR026523">
    <property type="entry name" value="PNMA"/>
</dbReference>
<dbReference type="PANTHER" id="PTHR23095">
    <property type="entry name" value="PARANEOPLASTIC ANTIGEN"/>
    <property type="match status" value="1"/>
</dbReference>
<dbReference type="InterPro" id="IPR001878">
    <property type="entry name" value="Znf_CCHC"/>
</dbReference>
<proteinExistence type="predicted"/>
<feature type="domain" description="CCHC-type" evidence="3">
    <location>
        <begin position="454"/>
        <end position="469"/>
    </location>
</feature>
<dbReference type="GO" id="GO:0006508">
    <property type="term" value="P:proteolysis"/>
    <property type="evidence" value="ECO:0007669"/>
    <property type="project" value="InterPro"/>
</dbReference>
<dbReference type="InterPro" id="IPR021109">
    <property type="entry name" value="Peptidase_aspartic_dom_sf"/>
</dbReference>
<protein>
    <submittedName>
        <fullName evidence="4">Paraneoplastic antigen Ma3</fullName>
    </submittedName>
</protein>
<dbReference type="InterPro" id="IPR048270">
    <property type="entry name" value="PNMA_C"/>
</dbReference>
<dbReference type="SUPFAM" id="SSF57756">
    <property type="entry name" value="Retrovirus zinc finger-like domains"/>
    <property type="match status" value="1"/>
</dbReference>
<keyword evidence="1" id="KW-0863">Zinc-finger</keyword>
<gene>
    <name evidence="4" type="primary">PNMA3_1</name>
    <name evidence="4" type="ORF">N1851_015440</name>
</gene>
<dbReference type="Proteomes" id="UP001174136">
    <property type="component" value="Unassembled WGS sequence"/>
</dbReference>
<keyword evidence="1" id="KW-0862">Zinc</keyword>
<evidence type="ECO:0000313" key="4">
    <source>
        <dbReference type="EMBL" id="KAK0145659.1"/>
    </source>
</evidence>
<dbReference type="SMART" id="SM00343">
    <property type="entry name" value="ZnF_C2HC"/>
    <property type="match status" value="1"/>
</dbReference>
<dbReference type="GO" id="GO:0003676">
    <property type="term" value="F:nucleic acid binding"/>
    <property type="evidence" value="ECO:0007669"/>
    <property type="project" value="InterPro"/>
</dbReference>
<dbReference type="AlphaFoldDB" id="A0AA47MT69"/>
<feature type="region of interest" description="Disordered" evidence="2">
    <location>
        <begin position="422"/>
        <end position="445"/>
    </location>
</feature>
<feature type="region of interest" description="Disordered" evidence="2">
    <location>
        <begin position="773"/>
        <end position="859"/>
    </location>
</feature>
<dbReference type="Gene3D" id="4.10.60.10">
    <property type="entry name" value="Zinc finger, CCHC-type"/>
    <property type="match status" value="1"/>
</dbReference>
<accession>A0AA47MT69</accession>
<keyword evidence="5" id="KW-1185">Reference proteome</keyword>
<feature type="compositionally biased region" description="Basic and acidic residues" evidence="2">
    <location>
        <begin position="831"/>
        <end position="843"/>
    </location>
</feature>
<reference evidence="4" key="1">
    <citation type="journal article" date="2023" name="Front. Mar. Sci.">
        <title>A new Merluccius polli reference genome to investigate the effects of global change in West African waters.</title>
        <authorList>
            <person name="Mateo J.L."/>
            <person name="Blanco-Fernandez C."/>
            <person name="Garcia-Vazquez E."/>
            <person name="Machado-Schiaffino G."/>
        </authorList>
    </citation>
    <scope>NUCLEOTIDE SEQUENCE</scope>
    <source>
        <strain evidence="4">C29</strain>
        <tissue evidence="4">Fin</tissue>
    </source>
</reference>
<keyword evidence="1" id="KW-0479">Metal-binding</keyword>
<evidence type="ECO:0000313" key="5">
    <source>
        <dbReference type="Proteomes" id="UP001174136"/>
    </source>
</evidence>
<evidence type="ECO:0000256" key="1">
    <source>
        <dbReference type="PROSITE-ProRule" id="PRU00047"/>
    </source>
</evidence>
<dbReference type="PROSITE" id="PS50158">
    <property type="entry name" value="ZF_CCHC"/>
    <property type="match status" value="1"/>
</dbReference>
<dbReference type="PANTHER" id="PTHR23095:SF51">
    <property type="entry name" value="PARANEOPLASTIC ANTIGEN MA1 HOMOLOG-RELATED"/>
    <property type="match status" value="1"/>
</dbReference>